<evidence type="ECO:0000313" key="2">
    <source>
        <dbReference type="Proteomes" id="UP000204095"/>
    </source>
</evidence>
<dbReference type="EMBL" id="DQ890022">
    <property type="protein sequence ID" value="ABT16007.1"/>
    <property type="molecule type" value="Genomic_DNA"/>
</dbReference>
<dbReference type="GeneID" id="5470078"/>
<name>A7J876_PBCVF</name>
<organism evidence="1 2">
    <name type="scientific">Paramecium bursaria Chlorella virus FR483</name>
    <name type="common">PBCV-FR483</name>
    <dbReference type="NCBI Taxonomy" id="399781"/>
    <lineage>
        <taxon>Viruses</taxon>
        <taxon>Varidnaviria</taxon>
        <taxon>Bamfordvirae</taxon>
        <taxon>Nucleocytoviricota</taxon>
        <taxon>Megaviricetes</taxon>
        <taxon>Algavirales</taxon>
        <taxon>Phycodnaviridae</taxon>
        <taxon>Chlorovirus</taxon>
        <taxon>Chlorovirus conductrix</taxon>
        <taxon>Paramecium bursaria Chlorella virus A1</taxon>
    </lineage>
</organism>
<reference evidence="1 2" key="1">
    <citation type="journal article" date="2007" name="Virology">
        <title>Sequence and annotation of the 314-kb MT325 and the 321-kb FR483 viruses that infect Chlorella Pbi.</title>
        <authorList>
            <person name="Fitzgerald L.A."/>
            <person name="Graves M.V."/>
            <person name="Li X."/>
            <person name="Feldblyum T."/>
            <person name="Hartigan J."/>
            <person name="Van Etten J.L."/>
        </authorList>
    </citation>
    <scope>NUCLEOTIDE SEQUENCE [LARGE SCALE GENOMIC DNA]</scope>
    <source>
        <strain evidence="1 2">FR483</strain>
    </source>
</reference>
<organismHost>
    <name type="scientific">Paramecium bursaria</name>
    <dbReference type="NCBI Taxonomy" id="74790"/>
</organismHost>
<protein>
    <submittedName>
        <fullName evidence="1">Uncharacterized protein n722R</fullName>
    </submittedName>
</protein>
<accession>A7J876</accession>
<dbReference type="KEGG" id="vg:5470078"/>
<gene>
    <name evidence="1" type="primary">n722R</name>
    <name evidence="1" type="ORF">FR483_n722R</name>
</gene>
<dbReference type="RefSeq" id="YP_001426354.1">
    <property type="nucleotide sequence ID" value="NC_008603.1"/>
</dbReference>
<sequence>MRRSLPSTGFSVHMSPRVWNFPLDTILDIRLASTSTNAGGILRANPKSIICTLLFLVSIIMFSRCRSPWR</sequence>
<evidence type="ECO:0000313" key="1">
    <source>
        <dbReference type="EMBL" id="ABT16007.1"/>
    </source>
</evidence>
<dbReference type="Proteomes" id="UP000204095">
    <property type="component" value="Segment"/>
</dbReference>
<proteinExistence type="predicted"/>